<organism evidence="4 5">
    <name type="scientific">Prunus dulcis</name>
    <name type="common">Almond</name>
    <name type="synonym">Amygdalus dulcis</name>
    <dbReference type="NCBI Taxonomy" id="3755"/>
    <lineage>
        <taxon>Eukaryota</taxon>
        <taxon>Viridiplantae</taxon>
        <taxon>Streptophyta</taxon>
        <taxon>Embryophyta</taxon>
        <taxon>Tracheophyta</taxon>
        <taxon>Spermatophyta</taxon>
        <taxon>Magnoliopsida</taxon>
        <taxon>eudicotyledons</taxon>
        <taxon>Gunneridae</taxon>
        <taxon>Pentapetalae</taxon>
        <taxon>rosids</taxon>
        <taxon>fabids</taxon>
        <taxon>Rosales</taxon>
        <taxon>Rosaceae</taxon>
        <taxon>Amygdaloideae</taxon>
        <taxon>Amygdaleae</taxon>
        <taxon>Prunus</taxon>
    </lineage>
</organism>
<evidence type="ECO:0000313" key="5">
    <source>
        <dbReference type="Proteomes" id="UP000327085"/>
    </source>
</evidence>
<accession>A0A5E4E2S0</accession>
<evidence type="ECO:0000256" key="3">
    <source>
        <dbReference type="SAM" id="Coils"/>
    </source>
</evidence>
<protein>
    <submittedName>
        <fullName evidence="4">PREDICTED: WEB family</fullName>
    </submittedName>
</protein>
<dbReference type="PANTHER" id="PTHR32054:SF23">
    <property type="entry name" value="WEB FAMILY PLANT PROTEIN"/>
    <property type="match status" value="1"/>
</dbReference>
<dbReference type="AlphaFoldDB" id="A0A5E4E2S0"/>
<dbReference type="PANTHER" id="PTHR32054">
    <property type="entry name" value="HEAVY CHAIN, PUTATIVE, EXPRESSED-RELATED-RELATED"/>
    <property type="match status" value="1"/>
</dbReference>
<dbReference type="GO" id="GO:0005829">
    <property type="term" value="C:cytosol"/>
    <property type="evidence" value="ECO:0007669"/>
    <property type="project" value="TreeGrafter"/>
</dbReference>
<proteinExistence type="inferred from homology"/>
<dbReference type="GO" id="GO:0009904">
    <property type="term" value="P:chloroplast accumulation movement"/>
    <property type="evidence" value="ECO:0007669"/>
    <property type="project" value="TreeGrafter"/>
</dbReference>
<dbReference type="GO" id="GO:0009903">
    <property type="term" value="P:chloroplast avoidance movement"/>
    <property type="evidence" value="ECO:0007669"/>
    <property type="project" value="TreeGrafter"/>
</dbReference>
<gene>
    <name evidence="4" type="ORF">ALMOND_2B007842</name>
</gene>
<dbReference type="Gramene" id="VVA09875">
    <property type="protein sequence ID" value="VVA09875"/>
    <property type="gene ID" value="Prudul26B007842"/>
</dbReference>
<name>A0A5E4E2S0_PRUDU</name>
<evidence type="ECO:0000313" key="4">
    <source>
        <dbReference type="EMBL" id="VVA09875.1"/>
    </source>
</evidence>
<reference evidence="5" key="1">
    <citation type="journal article" date="2020" name="Plant J.">
        <title>Transposons played a major role in the diversification between the closely related almond and peach genomes: results from the almond genome sequence.</title>
        <authorList>
            <person name="Alioto T."/>
            <person name="Alexiou K.G."/>
            <person name="Bardil A."/>
            <person name="Barteri F."/>
            <person name="Castanera R."/>
            <person name="Cruz F."/>
            <person name="Dhingra A."/>
            <person name="Duval H."/>
            <person name="Fernandez I Marti A."/>
            <person name="Frias L."/>
            <person name="Galan B."/>
            <person name="Garcia J.L."/>
            <person name="Howad W."/>
            <person name="Gomez-Garrido J."/>
            <person name="Gut M."/>
            <person name="Julca I."/>
            <person name="Morata J."/>
            <person name="Puigdomenech P."/>
            <person name="Ribeca P."/>
            <person name="Rubio Cabetas M.J."/>
            <person name="Vlasova A."/>
            <person name="Wirthensohn M."/>
            <person name="Garcia-Mas J."/>
            <person name="Gabaldon T."/>
            <person name="Casacuberta J.M."/>
            <person name="Arus P."/>
        </authorList>
    </citation>
    <scope>NUCLEOTIDE SEQUENCE [LARGE SCALE GENOMIC DNA]</scope>
    <source>
        <strain evidence="5">cv. Texas</strain>
    </source>
</reference>
<dbReference type="EMBL" id="CABIKO010000001">
    <property type="protein sequence ID" value="VVA09875.1"/>
    <property type="molecule type" value="Genomic_DNA"/>
</dbReference>
<comment type="similarity">
    <text evidence="1">Belongs to the WEB family.</text>
</comment>
<evidence type="ECO:0000256" key="2">
    <source>
        <dbReference type="ARBA" id="ARBA00023054"/>
    </source>
</evidence>
<feature type="coiled-coil region" evidence="3">
    <location>
        <begin position="56"/>
        <end position="118"/>
    </location>
</feature>
<evidence type="ECO:0000256" key="1">
    <source>
        <dbReference type="ARBA" id="ARBA00005485"/>
    </source>
</evidence>
<dbReference type="OMA" id="ENKIMAY"/>
<sequence>MMNTEEGKLVVMGRAEIDTRAPFKSVKEAVLLFGERVLVGEIYANKLKEIGAAGHAASAQSTIGVLEAELEETKRNLQKVREENKIMAYCIKSLRDDLDRAKKELDKYLKAREFDQKDPVDPEIEEDDLKFIEDGAAKFETKTMLSQDAEELVQKKRYVKFASPPTLAQVIVSKEDLGERVGNPSVKKIKKKPLVPLVGWFFAKNKAIQEGGGGSPRA</sequence>
<keyword evidence="2 3" id="KW-0175">Coiled coil</keyword>
<dbReference type="InParanoid" id="A0A5E4E2S0"/>
<dbReference type="Proteomes" id="UP000327085">
    <property type="component" value="Chromosome 7"/>
</dbReference>